<comment type="similarity">
    <text evidence="1">Belongs to the bacterial solute-binding protein 3 family.</text>
</comment>
<evidence type="ECO:0000256" key="2">
    <source>
        <dbReference type="ARBA" id="ARBA00022729"/>
    </source>
</evidence>
<dbReference type="Pfam" id="PF00497">
    <property type="entry name" value="SBP_bac_3"/>
    <property type="match status" value="1"/>
</dbReference>
<evidence type="ECO:0000256" key="3">
    <source>
        <dbReference type="SAM" id="SignalP"/>
    </source>
</evidence>
<keyword evidence="7" id="KW-1185">Reference proteome</keyword>
<name>A0A3S0PR55_9VIBR</name>
<dbReference type="SMART" id="SM00062">
    <property type="entry name" value="PBPb"/>
    <property type="match status" value="1"/>
</dbReference>
<dbReference type="Gene3D" id="3.40.190.10">
    <property type="entry name" value="Periplasmic binding protein-like II"/>
    <property type="match status" value="2"/>
</dbReference>
<dbReference type="Proteomes" id="UP000268973">
    <property type="component" value="Unassembled WGS sequence"/>
</dbReference>
<feature type="domain" description="Solute-binding protein family 3/N-terminal" evidence="4">
    <location>
        <begin position="46"/>
        <end position="269"/>
    </location>
</feature>
<reference evidence="6 7" key="1">
    <citation type="submission" date="2018-12" db="EMBL/GenBank/DDBJ databases">
        <title>Vibrio sp. isolated from China Sea.</title>
        <authorList>
            <person name="Li Y."/>
        </authorList>
    </citation>
    <scope>NUCLEOTIDE SEQUENCE [LARGE SCALE GENOMIC DNA]</scope>
    <source>
        <strain evidence="6 7">BEI207</strain>
    </source>
</reference>
<dbReference type="RefSeq" id="WP_126572807.1">
    <property type="nucleotide sequence ID" value="NZ_RXZH01000001.1"/>
</dbReference>
<proteinExistence type="inferred from homology"/>
<dbReference type="GO" id="GO:0015276">
    <property type="term" value="F:ligand-gated monoatomic ion channel activity"/>
    <property type="evidence" value="ECO:0007669"/>
    <property type="project" value="InterPro"/>
</dbReference>
<dbReference type="CDD" id="cd13629">
    <property type="entry name" value="PBP2_Dsm1740"/>
    <property type="match status" value="1"/>
</dbReference>
<evidence type="ECO:0000256" key="1">
    <source>
        <dbReference type="ARBA" id="ARBA00010333"/>
    </source>
</evidence>
<organism evidence="6 7">
    <name type="scientific">Vibrio aquaticus</name>
    <dbReference type="NCBI Taxonomy" id="2496559"/>
    <lineage>
        <taxon>Bacteria</taxon>
        <taxon>Pseudomonadati</taxon>
        <taxon>Pseudomonadota</taxon>
        <taxon>Gammaproteobacteria</taxon>
        <taxon>Vibrionales</taxon>
        <taxon>Vibrionaceae</taxon>
        <taxon>Vibrio</taxon>
    </lineage>
</organism>
<dbReference type="EMBL" id="RXZH01000001">
    <property type="protein sequence ID" value="RTZ18060.1"/>
    <property type="molecule type" value="Genomic_DNA"/>
</dbReference>
<feature type="signal peptide" evidence="3">
    <location>
        <begin position="1"/>
        <end position="32"/>
    </location>
</feature>
<evidence type="ECO:0000313" key="7">
    <source>
        <dbReference type="Proteomes" id="UP000268973"/>
    </source>
</evidence>
<evidence type="ECO:0000313" key="6">
    <source>
        <dbReference type="EMBL" id="RTZ18060.1"/>
    </source>
</evidence>
<accession>A0A3S0PR55</accession>
<feature type="domain" description="Ionotropic glutamate receptor C-terminal" evidence="5">
    <location>
        <begin position="46"/>
        <end position="268"/>
    </location>
</feature>
<dbReference type="PANTHER" id="PTHR35936:SF38">
    <property type="entry name" value="GLUTAMINE-BINDING PERIPLASMIC PROTEIN"/>
    <property type="match status" value="1"/>
</dbReference>
<gene>
    <name evidence="6" type="ORF">EJ063_04535</name>
</gene>
<evidence type="ECO:0000259" key="4">
    <source>
        <dbReference type="SMART" id="SM00062"/>
    </source>
</evidence>
<keyword evidence="2 3" id="KW-0732">Signal</keyword>
<dbReference type="OrthoDB" id="9768183at2"/>
<dbReference type="AlphaFoldDB" id="A0A3S0PR55"/>
<dbReference type="InterPro" id="IPR001320">
    <property type="entry name" value="Iontro_rcpt_C"/>
</dbReference>
<evidence type="ECO:0000259" key="5">
    <source>
        <dbReference type="SMART" id="SM00079"/>
    </source>
</evidence>
<dbReference type="GO" id="GO:0016020">
    <property type="term" value="C:membrane"/>
    <property type="evidence" value="ECO:0007669"/>
    <property type="project" value="InterPro"/>
</dbReference>
<dbReference type="SUPFAM" id="SSF53850">
    <property type="entry name" value="Periplasmic binding protein-like II"/>
    <property type="match status" value="1"/>
</dbReference>
<protein>
    <submittedName>
        <fullName evidence="6">Transporter substrate-binding domain-containing protein</fullName>
    </submittedName>
</protein>
<dbReference type="PANTHER" id="PTHR35936">
    <property type="entry name" value="MEMBRANE-BOUND LYTIC MUREIN TRANSGLYCOSYLASE F"/>
    <property type="match status" value="1"/>
</dbReference>
<feature type="chain" id="PRO_5018749325" evidence="3">
    <location>
        <begin position="33"/>
        <end position="279"/>
    </location>
</feature>
<sequence>MRNIGKSLLKGKGFKAAITALLGLAISLPTLAAETPNLDKINERGTLRVGMSTFVPWAMRDKQGDLIGFEIDVAKRLAQDSGWKVEFVPTAWDGIIPALLAQKFDVIIGGMSITPERSKSVLFSAPYSHSGVQVAANKELAQGFSEFSDFNSRKVKIAARRGAFTVQVARETFPKAKILQFDDDAQAFQEVLNGNAHAVIASSPKPEHEAVKNSDKLFIPFTERLSKGNEAFAVRLGETDKEAFFNEWIQARTQDGWLKERYEYWFSTLDWQDQIASGQ</sequence>
<comment type="caution">
    <text evidence="6">The sequence shown here is derived from an EMBL/GenBank/DDBJ whole genome shotgun (WGS) entry which is preliminary data.</text>
</comment>
<dbReference type="InterPro" id="IPR001638">
    <property type="entry name" value="Solute-binding_3/MltF_N"/>
</dbReference>
<dbReference type="SMART" id="SM00079">
    <property type="entry name" value="PBPe"/>
    <property type="match status" value="1"/>
</dbReference>